<dbReference type="PANTHER" id="PTHR19849">
    <property type="entry name" value="PHOSPHOLIPASE A-2-ACTIVATING PROTEIN"/>
    <property type="match status" value="1"/>
</dbReference>
<keyword evidence="9" id="KW-0770">Synapse</keyword>
<keyword evidence="18" id="KW-1185">Reference proteome</keyword>
<gene>
    <name evidence="17" type="ORF">QTP70_031415</name>
</gene>
<dbReference type="GO" id="GO:0010992">
    <property type="term" value="P:ubiquitin recycling"/>
    <property type="evidence" value="ECO:0007669"/>
    <property type="project" value="TreeGrafter"/>
</dbReference>
<dbReference type="GO" id="GO:0005737">
    <property type="term" value="C:cytoplasm"/>
    <property type="evidence" value="ECO:0007669"/>
    <property type="project" value="UniProtKB-SubCell"/>
</dbReference>
<dbReference type="Gene3D" id="2.130.10.10">
    <property type="entry name" value="YVTN repeat-like/Quinoprotein amine dehydrogenase"/>
    <property type="match status" value="1"/>
</dbReference>
<evidence type="ECO:0000256" key="7">
    <source>
        <dbReference type="ARBA" id="ARBA00022737"/>
    </source>
</evidence>
<dbReference type="InterPro" id="IPR038122">
    <property type="entry name" value="PFU_sf"/>
</dbReference>
<dbReference type="Gene3D" id="3.10.20.870">
    <property type="entry name" value="PFU (PLAA family ubiquitin binding), C-terminal domain"/>
    <property type="match status" value="1"/>
</dbReference>
<dbReference type="GO" id="GO:0007399">
    <property type="term" value="P:nervous system development"/>
    <property type="evidence" value="ECO:0007669"/>
    <property type="project" value="UniProtKB-KW"/>
</dbReference>
<comment type="function">
    <text evidence="12">Plays a role in protein ubiquitination, sorting and degradation through its association with VCP. Involved in ubiquitin-mediated membrane proteins trafficking to late endosomes in an ESCRT-dependent manner, and hence plays a role in synaptic vesicle recycling. May play a role in macroautophagy, regulating for instance the clearance of damaged lysosomes. Plays a role in cerebellar Purkinje cell development. Positively regulates cytosolic and calcium-independent phospholipase A2 activities in a tumor necrosis factor alpha (TNF-alpha)- or lipopolysaccharide (LPS)-dependent manner, and hence prostaglandin E2 biosynthesis.</text>
</comment>
<evidence type="ECO:0000256" key="12">
    <source>
        <dbReference type="ARBA" id="ARBA00054829"/>
    </source>
</evidence>
<dbReference type="Pfam" id="PF00400">
    <property type="entry name" value="WD40"/>
    <property type="match status" value="7"/>
</dbReference>
<evidence type="ECO:0000256" key="1">
    <source>
        <dbReference type="ARBA" id="ARBA00004123"/>
    </source>
</evidence>
<comment type="subcellular location">
    <subcellularLocation>
        <location evidence="2">Cytoplasm</location>
    </subcellularLocation>
    <subcellularLocation>
        <location evidence="1">Nucleus</location>
    </subcellularLocation>
    <subcellularLocation>
        <location evidence="11">Synapse</location>
    </subcellularLocation>
</comment>
<comment type="similarity">
    <text evidence="3">Belongs to the WD repeat PLAP family.</text>
</comment>
<organism evidence="17 18">
    <name type="scientific">Hemibagrus guttatus</name>
    <dbReference type="NCBI Taxonomy" id="175788"/>
    <lineage>
        <taxon>Eukaryota</taxon>
        <taxon>Metazoa</taxon>
        <taxon>Chordata</taxon>
        <taxon>Craniata</taxon>
        <taxon>Vertebrata</taxon>
        <taxon>Euteleostomi</taxon>
        <taxon>Actinopterygii</taxon>
        <taxon>Neopterygii</taxon>
        <taxon>Teleostei</taxon>
        <taxon>Ostariophysi</taxon>
        <taxon>Siluriformes</taxon>
        <taxon>Bagridae</taxon>
        <taxon>Hemibagrus</taxon>
    </lineage>
</organism>
<dbReference type="InterPro" id="IPR036322">
    <property type="entry name" value="WD40_repeat_dom_sf"/>
</dbReference>
<evidence type="ECO:0000256" key="10">
    <source>
        <dbReference type="ARBA" id="ARBA00023242"/>
    </source>
</evidence>
<evidence type="ECO:0000256" key="13">
    <source>
        <dbReference type="ARBA" id="ARBA00068665"/>
    </source>
</evidence>
<dbReference type="GO" id="GO:0043161">
    <property type="term" value="P:proteasome-mediated ubiquitin-dependent protein catabolic process"/>
    <property type="evidence" value="ECO:0007669"/>
    <property type="project" value="TreeGrafter"/>
</dbReference>
<dbReference type="Pfam" id="PF09070">
    <property type="entry name" value="PFU"/>
    <property type="match status" value="1"/>
</dbReference>
<evidence type="ECO:0000256" key="11">
    <source>
        <dbReference type="ARBA" id="ARBA00034103"/>
    </source>
</evidence>
<accession>A0AAE0RAT4</accession>
<dbReference type="GO" id="GO:0005634">
    <property type="term" value="C:nucleus"/>
    <property type="evidence" value="ECO:0007669"/>
    <property type="project" value="UniProtKB-SubCell"/>
</dbReference>
<evidence type="ECO:0000259" key="16">
    <source>
        <dbReference type="PROSITE" id="PS51396"/>
    </source>
</evidence>
<dbReference type="CDD" id="cd00200">
    <property type="entry name" value="WD40"/>
    <property type="match status" value="1"/>
</dbReference>
<keyword evidence="5" id="KW-0963">Cytoplasm</keyword>
<evidence type="ECO:0000259" key="15">
    <source>
        <dbReference type="PROSITE" id="PS51394"/>
    </source>
</evidence>
<dbReference type="InterPro" id="IPR011989">
    <property type="entry name" value="ARM-like"/>
</dbReference>
<reference evidence="17" key="1">
    <citation type="submission" date="2023-06" db="EMBL/GenBank/DDBJ databases">
        <title>Male Hemibagrus guttatus genome.</title>
        <authorList>
            <person name="Bian C."/>
        </authorList>
    </citation>
    <scope>NUCLEOTIDE SEQUENCE</scope>
    <source>
        <strain evidence="17">Male_cb2023</strain>
        <tissue evidence="17">Muscle</tissue>
    </source>
</reference>
<sequence>MASSNTYRLSCSIPAHEMDVRGLATAFFQDGAFVSVSRDRTAKVWVPNSSEHRGFTEMHCMNGHTNFVSSVCIISPNETYPRGLIATGGNDHNICVFSLDRPDPLFILKGHKNTVCTLSAGKFGTLLSGSWDTTAKVWLSDKCMMTLQGHTAAVWAVVILPEQGLMLTGSADKTIKLWKAGRCERTYSGHEDCVRGLAVLNSLEFFSCSNDASIRRWMVTGECVQVYYSHTNYIYSLAVFPNGQDFISTGEDRTVRIWRNDECVQTIRLPAQSVWCCCVLPNKDIVIGASDGVIRVFTESEERVASAEDLQAFEEELSKATIDPKTGDLGDINIEELPGREHLNEPGNRDGQTRLIKEGSNVEAYQWSMSDSRWVKIGDVVGGSSKQNSKSVMYEGKEYDFVFSIDINEGGPSMKLPYNLADDPWLVAHNFLQKNDLNPMFLDQVANFIIENTKGHTLGPAPAAAVDPFTGELPTAIVPFLHSYCFPVQDVIFQGQQTRDKALAQTPSQLSRSDQLILAVRAGRYIPGSGPAPTASSGVADPFTGGGAYSSAALQKSVPNIYFPKTDGVMFEQANVTQILAKLRELNGNAPEDHRLSDEVLGNLEKLLITVSDTKNQDQPTAEQISILWRTSHWPEDIVFPVLDILRMAVRHPEINAQMCGGTEGESLCNHLLGLMSPEGRAANQMLALRTFCNCFSGSRGRSLLLSQREAVLSRAVELRSVCNKNIHVALATLVLNYAGVLHGQDVEIEAKAQCLSIASSALEVVQDKEAVFRLLVALGTTVSGDSTAKDLARSLGVASQITKYASMSDPAKLGECCRLLLDELQ</sequence>
<keyword evidence="10" id="KW-0539">Nucleus</keyword>
<dbReference type="InterPro" id="IPR013535">
    <property type="entry name" value="PUL_dom"/>
</dbReference>
<dbReference type="Proteomes" id="UP001274896">
    <property type="component" value="Unassembled WGS sequence"/>
</dbReference>
<evidence type="ECO:0000256" key="4">
    <source>
        <dbReference type="ARBA" id="ARBA00022473"/>
    </source>
</evidence>
<dbReference type="SUPFAM" id="SSF50978">
    <property type="entry name" value="WD40 repeat-like"/>
    <property type="match status" value="1"/>
</dbReference>
<dbReference type="PROSITE" id="PS50082">
    <property type="entry name" value="WD_REPEATS_2"/>
    <property type="match status" value="3"/>
</dbReference>
<evidence type="ECO:0000256" key="14">
    <source>
        <dbReference type="PROSITE-ProRule" id="PRU00221"/>
    </source>
</evidence>
<dbReference type="GO" id="GO:0045202">
    <property type="term" value="C:synapse"/>
    <property type="evidence" value="ECO:0007669"/>
    <property type="project" value="UniProtKB-SubCell"/>
</dbReference>
<dbReference type="GO" id="GO:0043130">
    <property type="term" value="F:ubiquitin binding"/>
    <property type="evidence" value="ECO:0007669"/>
    <property type="project" value="TreeGrafter"/>
</dbReference>
<dbReference type="Gene3D" id="1.25.10.10">
    <property type="entry name" value="Leucine-rich Repeat Variant"/>
    <property type="match status" value="1"/>
</dbReference>
<keyword evidence="7" id="KW-0677">Repeat</keyword>
<dbReference type="FunFam" id="1.25.10.10:FF:000163">
    <property type="entry name" value="Phospholipase A-2-activating protein, putative"/>
    <property type="match status" value="1"/>
</dbReference>
<evidence type="ECO:0000256" key="3">
    <source>
        <dbReference type="ARBA" id="ARBA00008495"/>
    </source>
</evidence>
<dbReference type="PROSITE" id="PS51396">
    <property type="entry name" value="PUL"/>
    <property type="match status" value="1"/>
</dbReference>
<dbReference type="FunFam" id="3.10.20.870:FF:000001">
    <property type="entry name" value="Phospholipase A-2-activating protein-like"/>
    <property type="match status" value="1"/>
</dbReference>
<protein>
    <recommendedName>
        <fullName evidence="13">Phospholipase A-2-activating protein</fullName>
    </recommendedName>
</protein>
<dbReference type="EMBL" id="JAUCMX010000005">
    <property type="protein sequence ID" value="KAK3546658.1"/>
    <property type="molecule type" value="Genomic_DNA"/>
</dbReference>
<feature type="domain" description="PUL" evidence="16">
    <location>
        <begin position="561"/>
        <end position="824"/>
    </location>
</feature>
<evidence type="ECO:0000313" key="17">
    <source>
        <dbReference type="EMBL" id="KAK3546658.1"/>
    </source>
</evidence>
<dbReference type="Pfam" id="PF08324">
    <property type="entry name" value="PUL"/>
    <property type="match status" value="1"/>
</dbReference>
<evidence type="ECO:0000256" key="8">
    <source>
        <dbReference type="ARBA" id="ARBA00022902"/>
    </source>
</evidence>
<evidence type="ECO:0000256" key="6">
    <source>
        <dbReference type="ARBA" id="ARBA00022574"/>
    </source>
</evidence>
<feature type="repeat" description="WD" evidence="14">
    <location>
        <begin position="227"/>
        <end position="258"/>
    </location>
</feature>
<comment type="caution">
    <text evidence="17">The sequence shown here is derived from an EMBL/GenBank/DDBJ whole genome shotgun (WGS) entry which is preliminary data.</text>
</comment>
<evidence type="ECO:0000256" key="9">
    <source>
        <dbReference type="ARBA" id="ARBA00023018"/>
    </source>
</evidence>
<evidence type="ECO:0000256" key="2">
    <source>
        <dbReference type="ARBA" id="ARBA00004496"/>
    </source>
</evidence>
<dbReference type="GO" id="GO:0016005">
    <property type="term" value="F:phospholipase A2 activator activity"/>
    <property type="evidence" value="ECO:0007669"/>
    <property type="project" value="UniProtKB-ARBA"/>
</dbReference>
<dbReference type="PROSITE" id="PS51394">
    <property type="entry name" value="PFU"/>
    <property type="match status" value="1"/>
</dbReference>
<keyword evidence="4" id="KW-0217">Developmental protein</keyword>
<evidence type="ECO:0000256" key="5">
    <source>
        <dbReference type="ARBA" id="ARBA00022490"/>
    </source>
</evidence>
<name>A0AAE0RAT4_9TELE</name>
<dbReference type="FunFam" id="2.130.10.10:FF:000175">
    <property type="entry name" value="Phospholipase A-2-activating protein"/>
    <property type="match status" value="1"/>
</dbReference>
<dbReference type="SMART" id="SM00320">
    <property type="entry name" value="WD40"/>
    <property type="match status" value="7"/>
</dbReference>
<dbReference type="InterPro" id="IPR015155">
    <property type="entry name" value="PFU"/>
</dbReference>
<dbReference type="PANTHER" id="PTHR19849:SF0">
    <property type="entry name" value="PHOSPHOLIPASE A-2-ACTIVATING PROTEIN"/>
    <property type="match status" value="1"/>
</dbReference>
<keyword evidence="8" id="KW-0524">Neurogenesis</keyword>
<dbReference type="PROSITE" id="PS50294">
    <property type="entry name" value="WD_REPEATS_REGION"/>
    <property type="match status" value="2"/>
</dbReference>
<feature type="repeat" description="WD" evidence="14">
    <location>
        <begin position="147"/>
        <end position="188"/>
    </location>
</feature>
<feature type="repeat" description="WD" evidence="14">
    <location>
        <begin position="108"/>
        <end position="138"/>
    </location>
</feature>
<dbReference type="InterPro" id="IPR015943">
    <property type="entry name" value="WD40/YVTN_repeat-like_dom_sf"/>
</dbReference>
<dbReference type="AlphaFoldDB" id="A0AAE0RAT4"/>
<proteinExistence type="inferred from homology"/>
<feature type="domain" description="PFU" evidence="15">
    <location>
        <begin position="366"/>
        <end position="463"/>
    </location>
</feature>
<evidence type="ECO:0000313" key="18">
    <source>
        <dbReference type="Proteomes" id="UP001274896"/>
    </source>
</evidence>
<dbReference type="InterPro" id="IPR001680">
    <property type="entry name" value="WD40_rpt"/>
</dbReference>
<keyword evidence="6 14" id="KW-0853">WD repeat</keyword>